<feature type="domain" description="N-acetyltransferase" evidence="1">
    <location>
        <begin position="13"/>
        <end position="175"/>
    </location>
</feature>
<organism evidence="2 3">
    <name type="scientific">Paenibacillus agri</name>
    <dbReference type="NCBI Taxonomy" id="2744309"/>
    <lineage>
        <taxon>Bacteria</taxon>
        <taxon>Bacillati</taxon>
        <taxon>Bacillota</taxon>
        <taxon>Bacilli</taxon>
        <taxon>Bacillales</taxon>
        <taxon>Paenibacillaceae</taxon>
        <taxon>Paenibacillus</taxon>
    </lineage>
</organism>
<dbReference type="GO" id="GO:0016747">
    <property type="term" value="F:acyltransferase activity, transferring groups other than amino-acyl groups"/>
    <property type="evidence" value="ECO:0007669"/>
    <property type="project" value="InterPro"/>
</dbReference>
<accession>A0A850EJI8</accession>
<dbReference type="AlphaFoldDB" id="A0A850EJI8"/>
<comment type="caution">
    <text evidence="2">The sequence shown here is derived from an EMBL/GenBank/DDBJ whole genome shotgun (WGS) entry which is preliminary data.</text>
</comment>
<dbReference type="RefSeq" id="WP_175370483.1">
    <property type="nucleotide sequence ID" value="NZ_JABWCS010000194.1"/>
</dbReference>
<evidence type="ECO:0000259" key="1">
    <source>
        <dbReference type="PROSITE" id="PS51186"/>
    </source>
</evidence>
<sequence>MVTLVQMKLEDANRIRDIDRSETIELTYRYREGVLEELKTPHECPNWMEDHYQEIISRYEYELTHGGVAFGAFDGSKLVGFGVLAHKPRGKDHNQLQIDLMYVTREYRRQGIGRQIFAQLSKAAITKGAEYLYISSTETESAVKFYSSFGSSIASEVDEELFMKEPEDIHMLTKL</sequence>
<dbReference type="PROSITE" id="PS51186">
    <property type="entry name" value="GNAT"/>
    <property type="match status" value="1"/>
</dbReference>
<evidence type="ECO:0000313" key="3">
    <source>
        <dbReference type="Proteomes" id="UP000564806"/>
    </source>
</evidence>
<dbReference type="EMBL" id="JABWCS010000194">
    <property type="protein sequence ID" value="NUU59859.1"/>
    <property type="molecule type" value="Genomic_DNA"/>
</dbReference>
<reference evidence="2" key="1">
    <citation type="submission" date="2020-06" db="EMBL/GenBank/DDBJ databases">
        <title>Paenibacillus sp. nov., isolated from soil.</title>
        <authorList>
            <person name="Seo Y.L."/>
        </authorList>
    </citation>
    <scope>NUCLEOTIDE SEQUENCE [LARGE SCALE GENOMIC DNA]</scope>
    <source>
        <strain evidence="2">JW14</strain>
    </source>
</reference>
<dbReference type="Gene3D" id="3.40.630.30">
    <property type="match status" value="1"/>
</dbReference>
<keyword evidence="2" id="KW-0808">Transferase</keyword>
<dbReference type="SUPFAM" id="SSF55729">
    <property type="entry name" value="Acyl-CoA N-acyltransferases (Nat)"/>
    <property type="match status" value="1"/>
</dbReference>
<keyword evidence="3" id="KW-1185">Reference proteome</keyword>
<dbReference type="CDD" id="cd04301">
    <property type="entry name" value="NAT_SF"/>
    <property type="match status" value="1"/>
</dbReference>
<dbReference type="InterPro" id="IPR016181">
    <property type="entry name" value="Acyl_CoA_acyltransferase"/>
</dbReference>
<dbReference type="Proteomes" id="UP000564806">
    <property type="component" value="Unassembled WGS sequence"/>
</dbReference>
<proteinExistence type="predicted"/>
<dbReference type="InterPro" id="IPR000182">
    <property type="entry name" value="GNAT_dom"/>
</dbReference>
<protein>
    <submittedName>
        <fullName evidence="2">GNAT family N-acetyltransferase</fullName>
    </submittedName>
</protein>
<gene>
    <name evidence="2" type="ORF">HPT30_05755</name>
</gene>
<name>A0A850EJI8_9BACL</name>
<evidence type="ECO:0000313" key="2">
    <source>
        <dbReference type="EMBL" id="NUU59859.1"/>
    </source>
</evidence>
<dbReference type="Pfam" id="PF00583">
    <property type="entry name" value="Acetyltransf_1"/>
    <property type="match status" value="1"/>
</dbReference>